<dbReference type="PANTHER" id="PTHR14407:SF9">
    <property type="entry name" value="BLOC-3 COMPLEX MEMBER HPS4"/>
    <property type="match status" value="1"/>
</dbReference>
<evidence type="ECO:0000259" key="3">
    <source>
        <dbReference type="Pfam" id="PF19033"/>
    </source>
</evidence>
<dbReference type="GO" id="GO:0031267">
    <property type="term" value="F:small GTPase binding"/>
    <property type="evidence" value="ECO:0007669"/>
    <property type="project" value="TreeGrafter"/>
</dbReference>
<dbReference type="AlphaFoldDB" id="A0AAV2ZWG3"/>
<dbReference type="Pfam" id="PF19033">
    <property type="entry name" value="Intu_longin_3"/>
    <property type="match status" value="1"/>
</dbReference>
<dbReference type="GO" id="GO:1903232">
    <property type="term" value="P:melanosome assembly"/>
    <property type="evidence" value="ECO:0007669"/>
    <property type="project" value="TreeGrafter"/>
</dbReference>
<name>A0AAV2ZWG3_PYXAD</name>
<evidence type="ECO:0008006" key="6">
    <source>
        <dbReference type="Google" id="ProtNLM"/>
    </source>
</evidence>
<evidence type="ECO:0000259" key="2">
    <source>
        <dbReference type="Pfam" id="PF19031"/>
    </source>
</evidence>
<dbReference type="GO" id="GO:0005765">
    <property type="term" value="C:lysosomal membrane"/>
    <property type="evidence" value="ECO:0007669"/>
    <property type="project" value="TreeGrafter"/>
</dbReference>
<keyword evidence="5" id="KW-1185">Reference proteome</keyword>
<dbReference type="GO" id="GO:0005085">
    <property type="term" value="F:guanyl-nucleotide exchange factor activity"/>
    <property type="evidence" value="ECO:0007669"/>
    <property type="project" value="TreeGrafter"/>
</dbReference>
<dbReference type="InterPro" id="IPR043989">
    <property type="entry name" value="CCZ1/INTU/HSP4_longin_3"/>
</dbReference>
<feature type="compositionally biased region" description="Polar residues" evidence="1">
    <location>
        <begin position="342"/>
        <end position="354"/>
    </location>
</feature>
<protein>
    <recommendedName>
        <fullName evidence="6">Hermansky-Pudlak syndrome 4 protein</fullName>
    </recommendedName>
</protein>
<sequence>MASSFVEPKPTLWLSYFFLYDGSKVKEERDPTRAGINYFYPPQTCLDQQELLCGQIAGVVRCMTEISNSPPSLIRLRKLKFAIQVHGEYLWALGCSVDISDISCKCFLEDLVGLFRFYNGPLWHAYRVHSRAELSEEWDLYLEHMQNTAELNRIFNSLSHVDKTKVDPLLLLKAALILQTCQRFPFILAGCIMYNNRVVSTQLPPSLTSRILLERLVRTSPQCSYQGRDAFLPQDVYMIPVFLMEKEATALRQYPVQWMTRIPSFSRRTSSMSHSLSEEAQINQSQVSEADLLDEENIEKESEDPSVGTDTSEQQSVILDTVFTNTMVPSVIQSSSPVQRTPRASNTMDTSSGKTRFESVKDDAPTGVFLDVSSDSVSRITDISSSKTELKSVKDDAPSSFESAKDDAPSSVFPDVSSASVSSMTNTSSGKIEHESIKNDDPFSLFLDTSSENISPMPFDDQPRPSDYEVGRDNFSRGSYVTCYSTDDFEKSSSESGYSNLEDSQDTVKFQKVSESKEGPHIVKNITQGNTRVTEKVSIEASTLYESQSKESSLSHRTASITDWTLTLDLNPSTNSSKLVKMVLYVHNVNGLVLALIAENDFKYIKETIQDVYDSTLASLNGLEVHLKETLTHHYNNVAKSNYNFTHYDSIQNILTANIPSSSSIQDCHFLRATNLIHADFSAQPSLMEVTIRNGSSAVYGCQSSVHETYFQQLTPTFRNSGGPDSQDTAFMLHSKAKQKLLKYGLNLL</sequence>
<dbReference type="EMBL" id="DYDO01000006">
    <property type="protein sequence ID" value="DBA22891.1"/>
    <property type="molecule type" value="Genomic_DNA"/>
</dbReference>
<reference evidence="4" key="1">
    <citation type="thesis" date="2020" institute="ProQuest LLC" country="789 East Eisenhower Parkway, Ann Arbor, MI, USA">
        <title>Comparative Genomics and Chromosome Evolution.</title>
        <authorList>
            <person name="Mudd A.B."/>
        </authorList>
    </citation>
    <scope>NUCLEOTIDE SEQUENCE</scope>
    <source>
        <strain evidence="4">1538</strain>
        <tissue evidence="4">Blood</tissue>
    </source>
</reference>
<comment type="caution">
    <text evidence="4">The sequence shown here is derived from an EMBL/GenBank/DDBJ whole genome shotgun (WGS) entry which is preliminary data.</text>
</comment>
<feature type="domain" description="CCZ1/INTU/HPS4 third Longin" evidence="3">
    <location>
        <begin position="640"/>
        <end position="739"/>
    </location>
</feature>
<feature type="region of interest" description="Disordered" evidence="1">
    <location>
        <begin position="380"/>
        <end position="435"/>
    </location>
</feature>
<dbReference type="PANTHER" id="PTHR14407">
    <property type="entry name" value="HERMANSKY-PUDLAK SYNDROME 4 PROTEIN LIGHT-EAR PROTEIN-RELATED"/>
    <property type="match status" value="1"/>
</dbReference>
<dbReference type="InterPro" id="IPR026091">
    <property type="entry name" value="HPS4"/>
</dbReference>
<dbReference type="Proteomes" id="UP001181693">
    <property type="component" value="Unassembled WGS sequence"/>
</dbReference>
<dbReference type="InterPro" id="IPR043987">
    <property type="entry name" value="CCZ1/INTU/HSP4_longin_1"/>
</dbReference>
<feature type="domain" description="CCZ1/INTU/HSP4 first Longin" evidence="2">
    <location>
        <begin position="14"/>
        <end position="120"/>
    </location>
</feature>
<gene>
    <name evidence="4" type="ORF">GDO54_013880</name>
</gene>
<evidence type="ECO:0000256" key="1">
    <source>
        <dbReference type="SAM" id="MobiDB-lite"/>
    </source>
</evidence>
<accession>A0AAV2ZWG3</accession>
<dbReference type="GO" id="GO:0031085">
    <property type="term" value="C:BLOC-3 complex"/>
    <property type="evidence" value="ECO:0007669"/>
    <property type="project" value="TreeGrafter"/>
</dbReference>
<dbReference type="GO" id="GO:0031410">
    <property type="term" value="C:cytoplasmic vesicle"/>
    <property type="evidence" value="ECO:0007669"/>
    <property type="project" value="TreeGrafter"/>
</dbReference>
<evidence type="ECO:0000313" key="4">
    <source>
        <dbReference type="EMBL" id="DBA22891.1"/>
    </source>
</evidence>
<organism evidence="4 5">
    <name type="scientific">Pyxicephalus adspersus</name>
    <name type="common">African bullfrog</name>
    <dbReference type="NCBI Taxonomy" id="30357"/>
    <lineage>
        <taxon>Eukaryota</taxon>
        <taxon>Metazoa</taxon>
        <taxon>Chordata</taxon>
        <taxon>Craniata</taxon>
        <taxon>Vertebrata</taxon>
        <taxon>Euteleostomi</taxon>
        <taxon>Amphibia</taxon>
        <taxon>Batrachia</taxon>
        <taxon>Anura</taxon>
        <taxon>Neobatrachia</taxon>
        <taxon>Ranoidea</taxon>
        <taxon>Pyxicephalidae</taxon>
        <taxon>Pyxicephalinae</taxon>
        <taxon>Pyxicephalus</taxon>
    </lineage>
</organism>
<dbReference type="Pfam" id="PF19031">
    <property type="entry name" value="Intu_longin_1"/>
    <property type="match status" value="1"/>
</dbReference>
<feature type="compositionally biased region" description="Low complexity" evidence="1">
    <location>
        <begin position="409"/>
        <end position="423"/>
    </location>
</feature>
<feature type="region of interest" description="Disordered" evidence="1">
    <location>
        <begin position="333"/>
        <end position="360"/>
    </location>
</feature>
<feature type="compositionally biased region" description="Basic and acidic residues" evidence="1">
    <location>
        <begin position="388"/>
        <end position="408"/>
    </location>
</feature>
<dbReference type="GO" id="GO:0006605">
    <property type="term" value="P:protein targeting"/>
    <property type="evidence" value="ECO:0007669"/>
    <property type="project" value="TreeGrafter"/>
</dbReference>
<evidence type="ECO:0000313" key="5">
    <source>
        <dbReference type="Proteomes" id="UP001181693"/>
    </source>
</evidence>
<dbReference type="GO" id="GO:0016192">
    <property type="term" value="P:vesicle-mediated transport"/>
    <property type="evidence" value="ECO:0007669"/>
    <property type="project" value="InterPro"/>
</dbReference>
<proteinExistence type="predicted"/>